<comment type="caution">
    <text evidence="4">The sequence shown here is derived from an EMBL/GenBank/DDBJ whole genome shotgun (WGS) entry which is preliminary data.</text>
</comment>
<dbReference type="Gene3D" id="3.40.50.1980">
    <property type="entry name" value="Nitrogenase molybdenum iron protein domain"/>
    <property type="match status" value="2"/>
</dbReference>
<dbReference type="Pfam" id="PF01497">
    <property type="entry name" value="Peripla_BP_2"/>
    <property type="match status" value="1"/>
</dbReference>
<dbReference type="GO" id="GO:0071281">
    <property type="term" value="P:cellular response to iron ion"/>
    <property type="evidence" value="ECO:0007669"/>
    <property type="project" value="TreeGrafter"/>
</dbReference>
<dbReference type="RefSeq" id="WP_250858940.1">
    <property type="nucleotide sequence ID" value="NZ_JAGSOJ010000002.1"/>
</dbReference>
<gene>
    <name evidence="4" type="ORF">KDK92_09190</name>
</gene>
<proteinExistence type="inferred from homology"/>
<reference evidence="4" key="2">
    <citation type="submission" date="2021-04" db="EMBL/GenBank/DDBJ databases">
        <authorList>
            <person name="Dong X."/>
        </authorList>
    </citation>
    <scope>NUCLEOTIDE SEQUENCE</scope>
    <source>
        <strain evidence="4">ZWT</strain>
    </source>
</reference>
<evidence type="ECO:0000259" key="3">
    <source>
        <dbReference type="PROSITE" id="PS50983"/>
    </source>
</evidence>
<feature type="compositionally biased region" description="Basic and acidic residues" evidence="2">
    <location>
        <begin position="41"/>
        <end position="51"/>
    </location>
</feature>
<dbReference type="Proteomes" id="UP001056429">
    <property type="component" value="Unassembled WGS sequence"/>
</dbReference>
<dbReference type="PROSITE" id="PS50983">
    <property type="entry name" value="FE_B12_PBP"/>
    <property type="match status" value="1"/>
</dbReference>
<evidence type="ECO:0000313" key="4">
    <source>
        <dbReference type="EMBL" id="MCM1989914.1"/>
    </source>
</evidence>
<feature type="region of interest" description="Disordered" evidence="2">
    <location>
        <begin position="28"/>
        <end position="51"/>
    </location>
</feature>
<dbReference type="SUPFAM" id="SSF53807">
    <property type="entry name" value="Helical backbone' metal receptor"/>
    <property type="match status" value="1"/>
</dbReference>
<dbReference type="PANTHER" id="PTHR30535:SF34">
    <property type="entry name" value="MOLYBDATE-BINDING PROTEIN MOLA"/>
    <property type="match status" value="1"/>
</dbReference>
<evidence type="ECO:0000256" key="1">
    <source>
        <dbReference type="ARBA" id="ARBA00008814"/>
    </source>
</evidence>
<dbReference type="EMBL" id="JAGSOJ010000002">
    <property type="protein sequence ID" value="MCM1989914.1"/>
    <property type="molecule type" value="Genomic_DNA"/>
</dbReference>
<dbReference type="PROSITE" id="PS51257">
    <property type="entry name" value="PROKAR_LIPOPROTEIN"/>
    <property type="match status" value="1"/>
</dbReference>
<dbReference type="InterPro" id="IPR050902">
    <property type="entry name" value="ABC_Transporter_SBP"/>
</dbReference>
<comment type="similarity">
    <text evidence="1">Belongs to the bacterial solute-binding protein 8 family.</text>
</comment>
<dbReference type="AlphaFoldDB" id="A0A9J6NZQ7"/>
<evidence type="ECO:0000256" key="2">
    <source>
        <dbReference type="SAM" id="MobiDB-lite"/>
    </source>
</evidence>
<dbReference type="InterPro" id="IPR002491">
    <property type="entry name" value="ABC_transptr_periplasmic_BD"/>
</dbReference>
<reference evidence="4" key="1">
    <citation type="journal article" date="2021" name="mSystems">
        <title>Bacteria and Archaea Synergistically Convert Glycine Betaine to Biogenic Methane in the Formosa Cold Seep of the South China Sea.</title>
        <authorList>
            <person name="Li L."/>
            <person name="Zhang W."/>
            <person name="Zhang S."/>
            <person name="Song L."/>
            <person name="Sun Q."/>
            <person name="Zhang H."/>
            <person name="Xiang H."/>
            <person name="Dong X."/>
        </authorList>
    </citation>
    <scope>NUCLEOTIDE SEQUENCE</scope>
    <source>
        <strain evidence="4">ZWT</strain>
    </source>
</reference>
<name>A0A9J6NZQ7_9CLOT</name>
<accession>A0A9J6NZQ7</accession>
<dbReference type="PANTHER" id="PTHR30535">
    <property type="entry name" value="VITAMIN B12-BINDING PROTEIN"/>
    <property type="match status" value="1"/>
</dbReference>
<protein>
    <submittedName>
        <fullName evidence="4">ABC transporter substrate-binding protein</fullName>
    </submittedName>
</protein>
<evidence type="ECO:0000313" key="5">
    <source>
        <dbReference type="Proteomes" id="UP001056429"/>
    </source>
</evidence>
<feature type="compositionally biased region" description="Low complexity" evidence="2">
    <location>
        <begin position="31"/>
        <end position="40"/>
    </location>
</feature>
<organism evidence="4 5">
    <name type="scientific">Oceanirhabdus seepicola</name>
    <dbReference type="NCBI Taxonomy" id="2828781"/>
    <lineage>
        <taxon>Bacteria</taxon>
        <taxon>Bacillati</taxon>
        <taxon>Bacillota</taxon>
        <taxon>Clostridia</taxon>
        <taxon>Eubacteriales</taxon>
        <taxon>Clostridiaceae</taxon>
        <taxon>Oceanirhabdus</taxon>
    </lineage>
</organism>
<keyword evidence="5" id="KW-1185">Reference proteome</keyword>
<sequence length="328" mass="36890">MKHLKRNIIFSLLLIFTLSFLGCIKEDQKKPSNNSSNNSSNEKKNNNKEQAEQKYPIRIVDSLDRKVTIVDEPEKVISLAPNISEIIYALGKENLLVGRTALCDFPESILGIESIGDFYNPNIDKIVELTPDIIIMSSLASEKTLSKLDELKLPYMVINEDESIEGTYTCIEKIGYVLNSEKESEDLINEMKTKIGDISSKVSKSNKPRVHFIVDFGYSAGKDTYISQMINAAGAINAADNITGWNYSLEKLIESDPDIIIAPKKLIAQVLERNGYKDLRAVKNKKLYVIDDAVISRQGPRITDGIEILARIIHPDEFKEEMENESSK</sequence>
<feature type="domain" description="Fe/B12 periplasmic-binding" evidence="3">
    <location>
        <begin position="75"/>
        <end position="317"/>
    </location>
</feature>